<evidence type="ECO:0000313" key="1">
    <source>
        <dbReference type="EMBL" id="UXZ94922.1"/>
    </source>
</evidence>
<reference evidence="1" key="1">
    <citation type="submission" date="2021-08" db="EMBL/GenBank/DDBJ databases">
        <title>Complete genome sequence of Pseudomonas phytophila.</title>
        <authorList>
            <person name="Weir B.S."/>
            <person name="Templeton M.D."/>
            <person name="Arshed S."/>
            <person name="Andersen M.T."/>
            <person name="Jayaraman J."/>
        </authorList>
    </citation>
    <scope>NUCLEOTIDE SEQUENCE</scope>
    <source>
        <strain evidence="1">ICMP 23753</strain>
    </source>
</reference>
<dbReference type="RefSeq" id="WP_231678079.1">
    <property type="nucleotide sequence ID" value="NZ_CP081201.1"/>
</dbReference>
<dbReference type="Proteomes" id="UP001063228">
    <property type="component" value="Chromosome"/>
</dbReference>
<evidence type="ECO:0000313" key="2">
    <source>
        <dbReference type="Proteomes" id="UP001063228"/>
    </source>
</evidence>
<organism evidence="1 2">
    <name type="scientific">Pseudomonas phytophila</name>
    <dbReference type="NCBI Taxonomy" id="2867264"/>
    <lineage>
        <taxon>Bacteria</taxon>
        <taxon>Pseudomonadati</taxon>
        <taxon>Pseudomonadota</taxon>
        <taxon>Gammaproteobacteria</taxon>
        <taxon>Pseudomonadales</taxon>
        <taxon>Pseudomonadaceae</taxon>
        <taxon>Pseudomonas</taxon>
    </lineage>
</organism>
<accession>A0ABY6FAP6</accession>
<gene>
    <name evidence="1" type="ORF">K3169_21585</name>
</gene>
<protein>
    <submittedName>
        <fullName evidence="1">Uncharacterized protein</fullName>
    </submittedName>
</protein>
<dbReference type="EMBL" id="CP081201">
    <property type="protein sequence ID" value="UXZ94922.1"/>
    <property type="molecule type" value="Genomic_DNA"/>
</dbReference>
<proteinExistence type="predicted"/>
<name>A0ABY6FAP6_9PSED</name>
<keyword evidence="2" id="KW-1185">Reference proteome</keyword>
<sequence length="320" mass="34609">MSNFKIGGPRQIQPGLAPVPLRAAQDPLDQCLQKAGNAAWPGMPGAHAYAFQRFSERRRIVFGVRARASGLTQLWVDGRPLWELDSLTGFSQPDLLPSPDALPQSTSLAVNPALLSDSRLRQMLNEGELLAMGGERNGIQSLQTLGIGNQILSLLARRESPDQWSLWQGSMPLTLATTRAEPVGKAGDYELLLLAPLLDCGGPSYEETQVWNAAYRRSLGDNPEPVDPACAELAGRIEMILAALDDDAAGIAPLEQDIRPRPGGLAADDFPAMLFLPHPVGDYPAQCPIADRSALYRLLDTLHNAGLALDIDPGWRDLID</sequence>